<organism evidence="2 3">
    <name type="scientific">Paracoccus alkenifer</name>
    <dbReference type="NCBI Taxonomy" id="65735"/>
    <lineage>
        <taxon>Bacteria</taxon>
        <taxon>Pseudomonadati</taxon>
        <taxon>Pseudomonadota</taxon>
        <taxon>Alphaproteobacteria</taxon>
        <taxon>Rhodobacterales</taxon>
        <taxon>Paracoccaceae</taxon>
        <taxon>Paracoccus</taxon>
    </lineage>
</organism>
<feature type="transmembrane region" description="Helical" evidence="1">
    <location>
        <begin position="6"/>
        <end position="34"/>
    </location>
</feature>
<feature type="transmembrane region" description="Helical" evidence="1">
    <location>
        <begin position="55"/>
        <end position="76"/>
    </location>
</feature>
<gene>
    <name evidence="2" type="ORF">SAMN04488075_1155</name>
</gene>
<keyword evidence="3" id="KW-1185">Reference proteome</keyword>
<feature type="transmembrane region" description="Helical" evidence="1">
    <location>
        <begin position="96"/>
        <end position="118"/>
    </location>
</feature>
<dbReference type="RefSeq" id="WP_143042748.1">
    <property type="nucleotide sequence ID" value="NZ_FNXG01000002.1"/>
</dbReference>
<evidence type="ECO:0000313" key="3">
    <source>
        <dbReference type="Proteomes" id="UP000199125"/>
    </source>
</evidence>
<evidence type="ECO:0000256" key="1">
    <source>
        <dbReference type="SAM" id="Phobius"/>
    </source>
</evidence>
<evidence type="ECO:0008006" key="4">
    <source>
        <dbReference type="Google" id="ProtNLM"/>
    </source>
</evidence>
<dbReference type="STRING" id="65735.SAMN04488075_1155"/>
<evidence type="ECO:0000313" key="2">
    <source>
        <dbReference type="EMBL" id="SEH80320.1"/>
    </source>
</evidence>
<keyword evidence="1" id="KW-1133">Transmembrane helix</keyword>
<reference evidence="3" key="1">
    <citation type="submission" date="2016-10" db="EMBL/GenBank/DDBJ databases">
        <authorList>
            <person name="Varghese N."/>
            <person name="Submissions S."/>
        </authorList>
    </citation>
    <scope>NUCLEOTIDE SEQUENCE [LARGE SCALE GENOMIC DNA]</scope>
    <source>
        <strain evidence="3">DSM 11593</strain>
    </source>
</reference>
<keyword evidence="1" id="KW-0472">Membrane</keyword>
<dbReference type="AlphaFoldDB" id="A0A1H6KWJ0"/>
<dbReference type="OrthoDB" id="7866904at2"/>
<dbReference type="InterPro" id="IPR007418">
    <property type="entry name" value="DUF474"/>
</dbReference>
<feature type="transmembrane region" description="Helical" evidence="1">
    <location>
        <begin position="139"/>
        <end position="165"/>
    </location>
</feature>
<name>A0A1H6KWJ0_9RHOB</name>
<keyword evidence="1" id="KW-0812">Transmembrane</keyword>
<dbReference type="PIRSF" id="PIRSF015875">
    <property type="entry name" value="UCP015875"/>
    <property type="match status" value="1"/>
</dbReference>
<dbReference type="EMBL" id="FNXG01000002">
    <property type="protein sequence ID" value="SEH80320.1"/>
    <property type="molecule type" value="Genomic_DNA"/>
</dbReference>
<accession>A0A1H6KWJ0</accession>
<proteinExistence type="predicted"/>
<sequence length="167" mass="18409">MLHDILRLIHLLCAMCFGGAIITEVLALGPLRHVVSQSEFTRMEYLLFRRIRRSYPPIVVALFATGFVMYAEFLGAAGGWGPFLDTSFGLLLTVKMGLALGLAAIFLSAPFVFMPGAATGLRGRLRHFLLISGSDRDFVSARFAAVHYLAFLLVISIVVLARLIYMI</sequence>
<protein>
    <recommendedName>
        <fullName evidence="4">Copper resistance protein D</fullName>
    </recommendedName>
</protein>
<dbReference type="Proteomes" id="UP000199125">
    <property type="component" value="Unassembled WGS sequence"/>
</dbReference>